<dbReference type="InterPro" id="IPR050789">
    <property type="entry name" value="Diverse_Enzym_Activities"/>
</dbReference>
<protein>
    <submittedName>
        <fullName evidence="2">Putative beta-lactamase</fullName>
    </submittedName>
</protein>
<dbReference type="Gene3D" id="3.40.710.10">
    <property type="entry name" value="DD-peptidase/beta-lactamase superfamily"/>
    <property type="match status" value="1"/>
</dbReference>
<dbReference type="InterPro" id="IPR012338">
    <property type="entry name" value="Beta-lactam/transpept-like"/>
</dbReference>
<sequence>MQNSEVPGVITVVVRHGQVAHAAAHGYLDVGNESPLPMDALFRMYSQTKPVAAALTMQLQEEGLFYVDEPIAKWLPEFEGREVLSPLDPPNKVRGTGLLLGQTVPMVRPITIRDLLTMTSGLPSFGNIPSAMFPLLEPVWKGTGFGPTDGGIQDPDVVHEDLIMAMAQLPNARQPGTGWEYAMDFDVLTVLLERATGQNLDELFQERIFGPLGIEGCGFYCPPQDAGRLVTNHHWGEDGGLNPVERPEDSEKVRESVGKQISGNGLFGGVLMTPEAYTRFATMLLNGGELDGERVLGRKTIEWMTADHVGEICGQEIDLAPPGYGFGFGYAVRNRLGGTAMAGSVGTYGWGGAAGTWFFVDPEEDLAGLFFTHVFGYQFNPSAYLESTFEKGVYEALV</sequence>
<evidence type="ECO:0000313" key="2">
    <source>
        <dbReference type="EMBL" id="ACY25462.1"/>
    </source>
</evidence>
<organism evidence="2">
    <name type="scientific">uncultured microorganism</name>
    <dbReference type="NCBI Taxonomy" id="358574"/>
    <lineage>
        <taxon>unclassified sequences</taxon>
        <taxon>environmental samples</taxon>
    </lineage>
</organism>
<dbReference type="EMBL" id="GQ844926">
    <property type="protein sequence ID" value="ACY25462.1"/>
    <property type="molecule type" value="Genomic_DNA"/>
</dbReference>
<accession>E0X6Q7</accession>
<dbReference type="InterPro" id="IPR001466">
    <property type="entry name" value="Beta-lactam-related"/>
</dbReference>
<evidence type="ECO:0000259" key="1">
    <source>
        <dbReference type="Pfam" id="PF00144"/>
    </source>
</evidence>
<reference evidence="2" key="1">
    <citation type="submission" date="2009-08" db="EMBL/GenBank/DDBJ databases">
        <title>Screening for novel FADH2-dependent halogenase genes in the metagenomes of marine sponge associated microbial consortia.</title>
        <authorList>
            <person name="Scheuermayer M."/>
            <person name="Fieseler L."/>
            <person name="Bayer K."/>
            <person name="Hentschel U."/>
        </authorList>
    </citation>
    <scope>NUCLEOTIDE SEQUENCE</scope>
</reference>
<dbReference type="PANTHER" id="PTHR43283:SF3">
    <property type="entry name" value="BETA-LACTAMASE FAMILY PROTEIN (AFU_ORTHOLOGUE AFUA_5G07500)"/>
    <property type="match status" value="1"/>
</dbReference>
<dbReference type="SUPFAM" id="SSF56601">
    <property type="entry name" value="beta-lactamase/transpeptidase-like"/>
    <property type="match status" value="1"/>
</dbReference>
<feature type="domain" description="Beta-lactamase-related" evidence="1">
    <location>
        <begin position="3"/>
        <end position="376"/>
    </location>
</feature>
<proteinExistence type="predicted"/>
<name>E0X6Q7_9ZZZZ</name>
<dbReference type="Pfam" id="PF00144">
    <property type="entry name" value="Beta-lactamase"/>
    <property type="match status" value="1"/>
</dbReference>
<dbReference type="PANTHER" id="PTHR43283">
    <property type="entry name" value="BETA-LACTAMASE-RELATED"/>
    <property type="match status" value="1"/>
</dbReference>
<dbReference type="AlphaFoldDB" id="E0X6Q7"/>